<dbReference type="Pfam" id="PF04055">
    <property type="entry name" value="Radical_SAM"/>
    <property type="match status" value="1"/>
</dbReference>
<dbReference type="SUPFAM" id="SSF102114">
    <property type="entry name" value="Radical SAM enzymes"/>
    <property type="match status" value="1"/>
</dbReference>
<keyword evidence="5" id="KW-1185">Reference proteome</keyword>
<dbReference type="SFLD" id="SFLDF00288">
    <property type="entry name" value="HemN-like__clustered_with_nucl"/>
    <property type="match status" value="1"/>
</dbReference>
<dbReference type="InterPro" id="IPR010723">
    <property type="entry name" value="HemN_C"/>
</dbReference>
<dbReference type="SFLD" id="SFLDG01082">
    <property type="entry name" value="B12-binding_domain_containing"/>
    <property type="match status" value="1"/>
</dbReference>
<keyword evidence="2" id="KW-0963">Cytoplasm</keyword>
<organism evidence="4 5">
    <name type="scientific">Novipirellula artificiosorum</name>
    <dbReference type="NCBI Taxonomy" id="2528016"/>
    <lineage>
        <taxon>Bacteria</taxon>
        <taxon>Pseudomonadati</taxon>
        <taxon>Planctomycetota</taxon>
        <taxon>Planctomycetia</taxon>
        <taxon>Pirellulales</taxon>
        <taxon>Pirellulaceae</taxon>
        <taxon>Novipirellula</taxon>
    </lineage>
</organism>
<keyword evidence="2" id="KW-0143">Chaperone</keyword>
<dbReference type="InterPro" id="IPR034505">
    <property type="entry name" value="Coproporphyrinogen-III_oxidase"/>
</dbReference>
<protein>
    <recommendedName>
        <fullName evidence="2">Heme chaperone HemW</fullName>
    </recommendedName>
</protein>
<keyword evidence="2" id="KW-0479">Metal-binding</keyword>
<evidence type="ECO:0000313" key="4">
    <source>
        <dbReference type="EMBL" id="TWU32820.1"/>
    </source>
</evidence>
<dbReference type="InterPro" id="IPR058240">
    <property type="entry name" value="rSAM_sf"/>
</dbReference>
<evidence type="ECO:0000256" key="2">
    <source>
        <dbReference type="RuleBase" id="RU364116"/>
    </source>
</evidence>
<dbReference type="RefSeq" id="WP_231615904.1">
    <property type="nucleotide sequence ID" value="NZ_SJPV01000011.1"/>
</dbReference>
<name>A0A5C6D7M5_9BACT</name>
<dbReference type="SMART" id="SM00729">
    <property type="entry name" value="Elp3"/>
    <property type="match status" value="1"/>
</dbReference>
<comment type="similarity">
    <text evidence="1">Belongs to the anaerobic coproporphyrinogen-III oxidase family. HemW subfamily.</text>
</comment>
<dbReference type="CDD" id="cd01335">
    <property type="entry name" value="Radical_SAM"/>
    <property type="match status" value="1"/>
</dbReference>
<dbReference type="PANTHER" id="PTHR13932">
    <property type="entry name" value="COPROPORPHYRINIGEN III OXIDASE"/>
    <property type="match status" value="1"/>
</dbReference>
<reference evidence="4 5" key="1">
    <citation type="submission" date="2019-02" db="EMBL/GenBank/DDBJ databases">
        <title>Deep-cultivation of Planctomycetes and their phenomic and genomic characterization uncovers novel biology.</title>
        <authorList>
            <person name="Wiegand S."/>
            <person name="Jogler M."/>
            <person name="Boedeker C."/>
            <person name="Pinto D."/>
            <person name="Vollmers J."/>
            <person name="Rivas-Marin E."/>
            <person name="Kohn T."/>
            <person name="Peeters S.H."/>
            <person name="Heuer A."/>
            <person name="Rast P."/>
            <person name="Oberbeckmann S."/>
            <person name="Bunk B."/>
            <person name="Jeske O."/>
            <person name="Meyerdierks A."/>
            <person name="Storesund J.E."/>
            <person name="Kallscheuer N."/>
            <person name="Luecker S."/>
            <person name="Lage O.M."/>
            <person name="Pohl T."/>
            <person name="Merkel B.J."/>
            <person name="Hornburger P."/>
            <person name="Mueller R.-W."/>
            <person name="Bruemmer F."/>
            <person name="Labrenz M."/>
            <person name="Spormann A.M."/>
            <person name="Op Den Camp H."/>
            <person name="Overmann J."/>
            <person name="Amann R."/>
            <person name="Jetten M.S.M."/>
            <person name="Mascher T."/>
            <person name="Medema M.H."/>
            <person name="Devos D.P."/>
            <person name="Kaster A.-K."/>
            <person name="Ovreas L."/>
            <person name="Rohde M."/>
            <person name="Galperin M.Y."/>
            <person name="Jogler C."/>
        </authorList>
    </citation>
    <scope>NUCLEOTIDE SEQUENCE [LARGE SCALE GENOMIC DNA]</scope>
    <source>
        <strain evidence="4 5">Poly41</strain>
    </source>
</reference>
<feature type="domain" description="Radical SAM core" evidence="3">
    <location>
        <begin position="6"/>
        <end position="234"/>
    </location>
</feature>
<dbReference type="PROSITE" id="PS51918">
    <property type="entry name" value="RADICAL_SAM"/>
    <property type="match status" value="1"/>
</dbReference>
<proteinExistence type="inferred from homology"/>
<keyword evidence="2" id="KW-0004">4Fe-4S</keyword>
<dbReference type="SFLD" id="SFLDG01065">
    <property type="entry name" value="anaerobic_coproporphyrinogen-I"/>
    <property type="match status" value="1"/>
</dbReference>
<dbReference type="EMBL" id="SJPV01000011">
    <property type="protein sequence ID" value="TWU32820.1"/>
    <property type="molecule type" value="Genomic_DNA"/>
</dbReference>
<dbReference type="GO" id="GO:0046872">
    <property type="term" value="F:metal ion binding"/>
    <property type="evidence" value="ECO:0007669"/>
    <property type="project" value="UniProtKB-UniRule"/>
</dbReference>
<keyword evidence="2" id="KW-0949">S-adenosyl-L-methionine</keyword>
<dbReference type="GO" id="GO:0051539">
    <property type="term" value="F:4 iron, 4 sulfur cluster binding"/>
    <property type="evidence" value="ECO:0007669"/>
    <property type="project" value="UniProtKB-UniRule"/>
</dbReference>
<sequence>MTIPDRDWPIPRSAYVHVPFCRHRCGYCNFSVIAGREDLIDRFLDAIDRELAPLDRPVVDTLYLGGGTPTHLPNDRLARLLEILQRRFRFDDAVEWTSEANPEDVDTEKLRVLSEYGVNRISLGVQSFQTAKLKRFERNHSATQATRAVEQAAEVIGNVSIDLIFAAPGETLRDWQADLRTVLDLPVQHLSAYALTFEKGTPFWNARMHGQIKSVSETTEIKMYESTRHLTAESGMAQYEISNFALPGFHSRHNMAYWLGRGWFAAGPGAARFSEGRREVNHRSTTTYLNRMERGESPVAETETLTQRQSARERAAFGVRMIDGIDLTEIGRDTGVNLWSECAAEIEQAITVGWLERSEDRIRLTPSGLLFADAVAAELLP</sequence>
<dbReference type="SFLD" id="SFLDF00562">
    <property type="entry name" value="HemN-like__clustered_with_heat"/>
    <property type="match status" value="1"/>
</dbReference>
<keyword evidence="2" id="KW-0349">Heme</keyword>
<dbReference type="InterPro" id="IPR023404">
    <property type="entry name" value="rSAM_horseshoe"/>
</dbReference>
<gene>
    <name evidence="4" type="ORF">Poly41_51970</name>
</gene>
<dbReference type="GO" id="GO:0005737">
    <property type="term" value="C:cytoplasm"/>
    <property type="evidence" value="ECO:0007669"/>
    <property type="project" value="UniProtKB-SubCell"/>
</dbReference>
<dbReference type="GO" id="GO:0004109">
    <property type="term" value="F:coproporphyrinogen oxidase activity"/>
    <property type="evidence" value="ECO:0007669"/>
    <property type="project" value="InterPro"/>
</dbReference>
<dbReference type="InterPro" id="IPR006638">
    <property type="entry name" value="Elp3/MiaA/NifB-like_rSAM"/>
</dbReference>
<evidence type="ECO:0000313" key="5">
    <source>
        <dbReference type="Proteomes" id="UP000319143"/>
    </source>
</evidence>
<dbReference type="AlphaFoldDB" id="A0A5C6D7M5"/>
<dbReference type="SFLD" id="SFLDS00029">
    <property type="entry name" value="Radical_SAM"/>
    <property type="match status" value="1"/>
</dbReference>
<evidence type="ECO:0000259" key="3">
    <source>
        <dbReference type="PROSITE" id="PS51918"/>
    </source>
</evidence>
<keyword evidence="4" id="KW-0560">Oxidoreductase</keyword>
<dbReference type="PANTHER" id="PTHR13932:SF5">
    <property type="entry name" value="RADICAL S-ADENOSYL METHIONINE DOMAIN-CONTAINING PROTEIN 1, MITOCHONDRIAL"/>
    <property type="match status" value="1"/>
</dbReference>
<dbReference type="NCBIfam" id="TIGR00539">
    <property type="entry name" value="hemN_rel"/>
    <property type="match status" value="1"/>
</dbReference>
<dbReference type="Proteomes" id="UP000319143">
    <property type="component" value="Unassembled WGS sequence"/>
</dbReference>
<accession>A0A5C6D7M5</accession>
<dbReference type="Pfam" id="PF06969">
    <property type="entry name" value="HemN_C"/>
    <property type="match status" value="1"/>
</dbReference>
<dbReference type="InterPro" id="IPR007197">
    <property type="entry name" value="rSAM"/>
</dbReference>
<keyword evidence="2" id="KW-0411">Iron-sulfur</keyword>
<dbReference type="Gene3D" id="3.80.30.20">
    <property type="entry name" value="tm_1862 like domain"/>
    <property type="match status" value="1"/>
</dbReference>
<keyword evidence="2" id="KW-0408">Iron</keyword>
<comment type="function">
    <text evidence="2">Probably acts as a heme chaperone, transferring heme to an unknown acceptor. Binds one molecule of heme per monomer, possibly covalently. Binds 1 [4Fe-4S] cluster. The cluster is coordinated with 3 cysteines and an exchangeable S-adenosyl-L-methionine.</text>
</comment>
<evidence type="ECO:0000256" key="1">
    <source>
        <dbReference type="ARBA" id="ARBA00006100"/>
    </source>
</evidence>
<dbReference type="InterPro" id="IPR004559">
    <property type="entry name" value="HemW-like"/>
</dbReference>
<comment type="caution">
    <text evidence="4">The sequence shown here is derived from an EMBL/GenBank/DDBJ whole genome shotgun (WGS) entry which is preliminary data.</text>
</comment>
<comment type="subcellular location">
    <subcellularLocation>
        <location evidence="2">Cytoplasm</location>
    </subcellularLocation>
</comment>
<dbReference type="GO" id="GO:0006779">
    <property type="term" value="P:porphyrin-containing compound biosynthetic process"/>
    <property type="evidence" value="ECO:0007669"/>
    <property type="project" value="InterPro"/>
</dbReference>